<dbReference type="InterPro" id="IPR055198">
    <property type="entry name" value="NSD_PHD"/>
</dbReference>
<dbReference type="Gene3D" id="3.30.40.10">
    <property type="entry name" value="Zinc/RING finger domain, C3HC4 (zinc finger)"/>
    <property type="match status" value="1"/>
</dbReference>
<dbReference type="SUPFAM" id="SSF47592">
    <property type="entry name" value="SWIB/MDM2 domain"/>
    <property type="match status" value="1"/>
</dbReference>
<dbReference type="InterPro" id="IPR035445">
    <property type="entry name" value="GYF-like_dom_sf"/>
</dbReference>
<dbReference type="GO" id="GO:0008270">
    <property type="term" value="F:zinc ion binding"/>
    <property type="evidence" value="ECO:0007669"/>
    <property type="project" value="UniProtKB-KW"/>
</dbReference>
<dbReference type="InterPro" id="IPR001965">
    <property type="entry name" value="Znf_PHD"/>
</dbReference>
<dbReference type="CDD" id="cd15568">
    <property type="entry name" value="PHD5_NSD"/>
    <property type="match status" value="1"/>
</dbReference>
<dbReference type="InterPro" id="IPR045894">
    <property type="entry name" value="At5g08430-like"/>
</dbReference>
<feature type="compositionally biased region" description="Basic and acidic residues" evidence="4">
    <location>
        <begin position="167"/>
        <end position="176"/>
    </location>
</feature>
<gene>
    <name evidence="7" type="ORF">ACH5RR_001851</name>
</gene>
<reference evidence="7 8" key="1">
    <citation type="submission" date="2024-11" db="EMBL/GenBank/DDBJ databases">
        <title>A near-complete genome assembly of Cinchona calisaya.</title>
        <authorList>
            <person name="Lian D.C."/>
            <person name="Zhao X.W."/>
            <person name="Wei L."/>
        </authorList>
    </citation>
    <scope>NUCLEOTIDE SEQUENCE [LARGE SCALE GENOMIC DNA]</scope>
    <source>
        <tissue evidence="7">Nenye</tissue>
    </source>
</reference>
<dbReference type="SUPFAM" id="SSF159042">
    <property type="entry name" value="Plus3-like"/>
    <property type="match status" value="1"/>
</dbReference>
<feature type="domain" description="DM2" evidence="6">
    <location>
        <begin position="220"/>
        <end position="303"/>
    </location>
</feature>
<evidence type="ECO:0000256" key="1">
    <source>
        <dbReference type="ARBA" id="ARBA00022723"/>
    </source>
</evidence>
<dbReference type="InterPro" id="IPR036885">
    <property type="entry name" value="SWIB_MDM2_dom_sf"/>
</dbReference>
<dbReference type="PROSITE" id="PS51925">
    <property type="entry name" value="SWIB_MDM2"/>
    <property type="match status" value="1"/>
</dbReference>
<evidence type="ECO:0000256" key="4">
    <source>
        <dbReference type="SAM" id="MobiDB-lite"/>
    </source>
</evidence>
<evidence type="ECO:0000259" key="6">
    <source>
        <dbReference type="PROSITE" id="PS51925"/>
    </source>
</evidence>
<dbReference type="InterPro" id="IPR058668">
    <property type="entry name" value="NERD_dom"/>
</dbReference>
<accession>A0ABD3B4L3</accession>
<dbReference type="AlphaFoldDB" id="A0ABD3B4L3"/>
<protein>
    <submittedName>
        <fullName evidence="7">Uncharacterized protein</fullName>
    </submittedName>
</protein>
<organism evidence="7 8">
    <name type="scientific">Cinchona calisaya</name>
    <dbReference type="NCBI Taxonomy" id="153742"/>
    <lineage>
        <taxon>Eukaryota</taxon>
        <taxon>Viridiplantae</taxon>
        <taxon>Streptophyta</taxon>
        <taxon>Embryophyta</taxon>
        <taxon>Tracheophyta</taxon>
        <taxon>Spermatophyta</taxon>
        <taxon>Magnoliopsida</taxon>
        <taxon>eudicotyledons</taxon>
        <taxon>Gunneridae</taxon>
        <taxon>Pentapetalae</taxon>
        <taxon>asterids</taxon>
        <taxon>lamiids</taxon>
        <taxon>Gentianales</taxon>
        <taxon>Rubiaceae</taxon>
        <taxon>Cinchonoideae</taxon>
        <taxon>Cinchoneae</taxon>
        <taxon>Cinchona</taxon>
    </lineage>
</organism>
<evidence type="ECO:0000256" key="3">
    <source>
        <dbReference type="ARBA" id="ARBA00022833"/>
    </source>
</evidence>
<evidence type="ECO:0000256" key="2">
    <source>
        <dbReference type="ARBA" id="ARBA00022771"/>
    </source>
</evidence>
<dbReference type="Pfam" id="PF25980">
    <property type="entry name" value="NERD_plant"/>
    <property type="match status" value="1"/>
</dbReference>
<keyword evidence="8" id="KW-1185">Reference proteome</keyword>
<proteinExistence type="predicted"/>
<keyword evidence="3" id="KW-0862">Zinc</keyword>
<dbReference type="SMART" id="SM00719">
    <property type="entry name" value="Plus3"/>
    <property type="match status" value="1"/>
</dbReference>
<feature type="compositionally biased region" description="Acidic residues" evidence="4">
    <location>
        <begin position="177"/>
        <end position="196"/>
    </location>
</feature>
<dbReference type="Gene3D" id="1.10.245.10">
    <property type="entry name" value="SWIB/MDM2 domain"/>
    <property type="match status" value="1"/>
</dbReference>
<comment type="caution">
    <text evidence="7">The sequence shown here is derived from an EMBL/GenBank/DDBJ whole genome shotgun (WGS) entry which is preliminary data.</text>
</comment>
<keyword evidence="2" id="KW-0863">Zinc-finger</keyword>
<evidence type="ECO:0000313" key="8">
    <source>
        <dbReference type="Proteomes" id="UP001630127"/>
    </source>
</evidence>
<dbReference type="InterPro" id="IPR013083">
    <property type="entry name" value="Znf_RING/FYVE/PHD"/>
</dbReference>
<feature type="region of interest" description="Disordered" evidence="4">
    <location>
        <begin position="682"/>
        <end position="702"/>
    </location>
</feature>
<feature type="domain" description="Plus3" evidence="5">
    <location>
        <begin position="360"/>
        <end position="488"/>
    </location>
</feature>
<dbReference type="Gene3D" id="3.30.1490.40">
    <property type="match status" value="1"/>
</dbReference>
<sequence length="796" mass="91752">MKRKGTRTPRKEEIAEDWCFVCKDGGNLLLCDYKQCLKAYHSHCVGKDQSFLTSEERWNCNWHSCSLCRKRTSLVHCYCCPKAVCSFCIKPSDLVRVRGKYGFCNNCLKLAVLIEENMDVDSDGEVVDFRDRETYEGLFMEYYKIVREKEGFKIDDILATKDRAKAGKSDSDKDAYDETPSETEDDEEEEEEEEELNPQRRKKELKGKLAVQKNNVKSKRMQFTGWGSTPLIQFLESIGKSTSEKLPERTVEGIINAYIREHKLFHPEKKRTIICDKKLQTVFGRRVVNKRRIYELLEAHYFDNLEKSEEEEEQEEDITYYSEDKDEDAFVASKRRKPKKEKESSKSEAVLSAPQSRFASITAENIKLVYLRRSLVLELSKQPESFENKVLGSFIRVKSDPDDYCQKNSHQLVQVTGITKTSTGENNTEMILQCPNMPLEIHMILLSDADFSLEECEDLRQKVKGGLLEKPTVVELQQKARCLHEDITNHEIARELKFLDERINQANEKGRRREYPSTNQALFYIYVSWACTCELSICLSKKSKCFSTFFEYMERRKLLQTPSERLRLLENCPPVIPEELEPVIEETLHDHKGDDTSPESVVSMNLNCKWGGNGTSRHGHAPYQDEKQNLPELSHPIFANQSASTEKNNKISALEGSPREQLVATEDQCNMTFQRNAEICSSPIPATKQNPGVDAEQTTSRQKQPFVKNAVELSCDDESTSSFAARKHNLEDPHSRIWLISGPNGEKNSRKYSLSLLKSWIDRSSYALKYKAWKENESEEHAIWLGDAVKRAFTSQ</sequence>
<dbReference type="EMBL" id="JBJUIK010000001">
    <property type="protein sequence ID" value="KAL3538485.1"/>
    <property type="molecule type" value="Genomic_DNA"/>
</dbReference>
<dbReference type="PANTHER" id="PTHR46851">
    <property type="entry name" value="OS01G0884500 PROTEIN"/>
    <property type="match status" value="1"/>
</dbReference>
<dbReference type="InterPro" id="IPR011011">
    <property type="entry name" value="Znf_FYVE_PHD"/>
</dbReference>
<evidence type="ECO:0000313" key="7">
    <source>
        <dbReference type="EMBL" id="KAL3538485.1"/>
    </source>
</evidence>
<dbReference type="Pfam" id="PF03126">
    <property type="entry name" value="Plus-3"/>
    <property type="match status" value="1"/>
</dbReference>
<evidence type="ECO:0000259" key="5">
    <source>
        <dbReference type="PROSITE" id="PS51360"/>
    </source>
</evidence>
<dbReference type="PROSITE" id="PS51360">
    <property type="entry name" value="PLUS3"/>
    <property type="match status" value="1"/>
</dbReference>
<feature type="region of interest" description="Disordered" evidence="4">
    <location>
        <begin position="167"/>
        <end position="207"/>
    </location>
</feature>
<dbReference type="SMART" id="SM00249">
    <property type="entry name" value="PHD"/>
    <property type="match status" value="1"/>
</dbReference>
<dbReference type="SUPFAM" id="SSF57903">
    <property type="entry name" value="FYVE/PHD zinc finger"/>
    <property type="match status" value="1"/>
</dbReference>
<dbReference type="Gene3D" id="3.90.70.200">
    <property type="entry name" value="Plus-3 domain"/>
    <property type="match status" value="1"/>
</dbReference>
<dbReference type="PANTHER" id="PTHR46851:SF22">
    <property type="entry name" value="ZINC ION BINDING _ DNA BINDING PROTEIN"/>
    <property type="match status" value="1"/>
</dbReference>
<dbReference type="Pfam" id="PF22908">
    <property type="entry name" value="PHD_NSD"/>
    <property type="match status" value="1"/>
</dbReference>
<dbReference type="InterPro" id="IPR036128">
    <property type="entry name" value="Plus3-like_sf"/>
</dbReference>
<dbReference type="CDD" id="cd10567">
    <property type="entry name" value="SWIB-MDM2_like"/>
    <property type="match status" value="1"/>
</dbReference>
<dbReference type="Proteomes" id="UP001630127">
    <property type="component" value="Unassembled WGS sequence"/>
</dbReference>
<dbReference type="Pfam" id="PF02201">
    <property type="entry name" value="SWIB"/>
    <property type="match status" value="1"/>
</dbReference>
<keyword evidence="1" id="KW-0479">Metal-binding</keyword>
<name>A0ABD3B4L3_9GENT</name>
<dbReference type="InterPro" id="IPR003121">
    <property type="entry name" value="SWIB_MDM2_domain"/>
</dbReference>
<dbReference type="InterPro" id="IPR004343">
    <property type="entry name" value="Plus-3_dom"/>
</dbReference>